<evidence type="ECO:0000313" key="9">
    <source>
        <dbReference type="Proteomes" id="UP001321543"/>
    </source>
</evidence>
<organism evidence="8 9">
    <name type="scientific">Microbacterium suwonense</name>
    <dbReference type="NCBI Taxonomy" id="683047"/>
    <lineage>
        <taxon>Bacteria</taxon>
        <taxon>Bacillati</taxon>
        <taxon>Actinomycetota</taxon>
        <taxon>Actinomycetes</taxon>
        <taxon>Micrococcales</taxon>
        <taxon>Microbacteriaceae</taxon>
        <taxon>Microbacterium</taxon>
    </lineage>
</organism>
<evidence type="ECO:0000313" key="8">
    <source>
        <dbReference type="EMBL" id="BDZ37711.1"/>
    </source>
</evidence>
<sequence>MPHLRVASVNVNGIRASVRNGMHSWLDAADVDILTLQEVRGQDEHLEAAFPGWSIVHDPATAKGRAGVAIVSRTPALATRTAFGDDDFDSKGRWLEGDFLLGDRPFTVVSAYVHSGEADTPKQDEKWKFLEAFGPRLAELAADDALAVVTGDLNVGHRELDIKNWRGNRKKSGFLPRERAYFDRFLGEAGREITCVDGTVGTGLGWVDVGRRFHGEVDGPYTWWSARGQAFDNDTGWRIDYHLASPPSPSARSPTTWRAPHPMPSAGATTRRSWSTTRTPRRNRARTMRRIGLNGDQTPPLLRNAALRRLPPGRQLHRGAAAVA</sequence>
<gene>
    <name evidence="8" type="ORF">GCM10025863_03250</name>
</gene>
<dbReference type="InterPro" id="IPR036691">
    <property type="entry name" value="Endo/exonu/phosph_ase_sf"/>
</dbReference>
<comment type="similarity">
    <text evidence="2">Belongs to the DNA repair enzymes AP/ExoA family.</text>
</comment>
<evidence type="ECO:0000256" key="4">
    <source>
        <dbReference type="ARBA" id="ARBA00022801"/>
    </source>
</evidence>
<dbReference type="Proteomes" id="UP001321543">
    <property type="component" value="Chromosome"/>
</dbReference>
<keyword evidence="5" id="KW-0460">Magnesium</keyword>
<dbReference type="PROSITE" id="PS51435">
    <property type="entry name" value="AP_NUCLEASE_F1_4"/>
    <property type="match status" value="1"/>
</dbReference>
<proteinExistence type="inferred from homology"/>
<name>A0ABN6X0T3_9MICO</name>
<evidence type="ECO:0000256" key="1">
    <source>
        <dbReference type="ARBA" id="ARBA00001946"/>
    </source>
</evidence>
<keyword evidence="3" id="KW-0479">Metal-binding</keyword>
<evidence type="ECO:0000256" key="3">
    <source>
        <dbReference type="ARBA" id="ARBA00022723"/>
    </source>
</evidence>
<protein>
    <recommendedName>
        <fullName evidence="7">Endonuclease/exonuclease/phosphatase domain-containing protein</fullName>
    </recommendedName>
</protein>
<dbReference type="Pfam" id="PF03372">
    <property type="entry name" value="Exo_endo_phos"/>
    <property type="match status" value="1"/>
</dbReference>
<evidence type="ECO:0000259" key="7">
    <source>
        <dbReference type="Pfam" id="PF03372"/>
    </source>
</evidence>
<dbReference type="PANTHER" id="PTHR22748:SF6">
    <property type="entry name" value="DNA-(APURINIC OR APYRIMIDINIC SITE) ENDONUCLEASE"/>
    <property type="match status" value="1"/>
</dbReference>
<comment type="cofactor">
    <cofactor evidence="1">
        <name>Mg(2+)</name>
        <dbReference type="ChEBI" id="CHEBI:18420"/>
    </cofactor>
</comment>
<feature type="region of interest" description="Disordered" evidence="6">
    <location>
        <begin position="248"/>
        <end position="300"/>
    </location>
</feature>
<dbReference type="NCBIfam" id="TIGR00633">
    <property type="entry name" value="xth"/>
    <property type="match status" value="1"/>
</dbReference>
<dbReference type="PANTHER" id="PTHR22748">
    <property type="entry name" value="AP ENDONUCLEASE"/>
    <property type="match status" value="1"/>
</dbReference>
<keyword evidence="9" id="KW-1185">Reference proteome</keyword>
<evidence type="ECO:0000256" key="6">
    <source>
        <dbReference type="SAM" id="MobiDB-lite"/>
    </source>
</evidence>
<dbReference type="InterPro" id="IPR005135">
    <property type="entry name" value="Endo/exonuclease/phosphatase"/>
</dbReference>
<evidence type="ECO:0000256" key="5">
    <source>
        <dbReference type="ARBA" id="ARBA00022842"/>
    </source>
</evidence>
<evidence type="ECO:0000256" key="2">
    <source>
        <dbReference type="ARBA" id="ARBA00007092"/>
    </source>
</evidence>
<dbReference type="Gene3D" id="3.60.10.10">
    <property type="entry name" value="Endonuclease/exonuclease/phosphatase"/>
    <property type="match status" value="1"/>
</dbReference>
<dbReference type="EMBL" id="AP027728">
    <property type="protein sequence ID" value="BDZ37711.1"/>
    <property type="molecule type" value="Genomic_DNA"/>
</dbReference>
<reference evidence="9" key="1">
    <citation type="journal article" date="2019" name="Int. J. Syst. Evol. Microbiol.">
        <title>The Global Catalogue of Microorganisms (GCM) 10K type strain sequencing project: providing services to taxonomists for standard genome sequencing and annotation.</title>
        <authorList>
            <consortium name="The Broad Institute Genomics Platform"/>
            <consortium name="The Broad Institute Genome Sequencing Center for Infectious Disease"/>
            <person name="Wu L."/>
            <person name="Ma J."/>
        </authorList>
    </citation>
    <scope>NUCLEOTIDE SEQUENCE [LARGE SCALE GENOMIC DNA]</scope>
    <source>
        <strain evidence="9">NBRC 106310</strain>
    </source>
</reference>
<feature type="compositionally biased region" description="Low complexity" evidence="6">
    <location>
        <begin position="269"/>
        <end position="278"/>
    </location>
</feature>
<dbReference type="SUPFAM" id="SSF56219">
    <property type="entry name" value="DNase I-like"/>
    <property type="match status" value="1"/>
</dbReference>
<dbReference type="InterPro" id="IPR004808">
    <property type="entry name" value="AP_endonuc_1"/>
</dbReference>
<accession>A0ABN6X0T3</accession>
<feature type="compositionally biased region" description="Basic residues" evidence="6">
    <location>
        <begin position="279"/>
        <end position="289"/>
    </location>
</feature>
<feature type="domain" description="Endonuclease/exonuclease/phosphatase" evidence="7">
    <location>
        <begin position="7"/>
        <end position="262"/>
    </location>
</feature>
<keyword evidence="4" id="KW-0378">Hydrolase</keyword>